<protein>
    <submittedName>
        <fullName evidence="6">ABC transporter, ATP-binding protein</fullName>
    </submittedName>
</protein>
<evidence type="ECO:0000313" key="6">
    <source>
        <dbReference type="EMBL" id="SFV61344.1"/>
    </source>
</evidence>
<comment type="similarity">
    <text evidence="1">Belongs to the ABC transporter superfamily.</text>
</comment>
<organism evidence="6">
    <name type="scientific">hydrothermal vent metagenome</name>
    <dbReference type="NCBI Taxonomy" id="652676"/>
    <lineage>
        <taxon>unclassified sequences</taxon>
        <taxon>metagenomes</taxon>
        <taxon>ecological metagenomes</taxon>
    </lineage>
</organism>
<evidence type="ECO:0000256" key="1">
    <source>
        <dbReference type="ARBA" id="ARBA00005417"/>
    </source>
</evidence>
<dbReference type="GO" id="GO:0005524">
    <property type="term" value="F:ATP binding"/>
    <property type="evidence" value="ECO:0007669"/>
    <property type="project" value="UniProtKB-KW"/>
</dbReference>
<accession>A0A1W1C6K1</accession>
<evidence type="ECO:0000259" key="5">
    <source>
        <dbReference type="PROSITE" id="PS50893"/>
    </source>
</evidence>
<dbReference type="AlphaFoldDB" id="A0A1W1C6K1"/>
<dbReference type="InterPro" id="IPR003593">
    <property type="entry name" value="AAA+_ATPase"/>
</dbReference>
<sequence length="238" mass="26264">MLIKVSNVTKRYGDILALDGLSLEIKKGKIFGLLGVNGAGKSTLLSVLNGLTDIDEGSVEIFGLDLKKEIREIRNISSIVPQNLAFYEKLTVKENLEFFSNVQQASKENFAKAIEINDLSKLLNQEASTLSGGQKRRLNMAIGLLNDPKIIYFDEPTVGIDPKSRNDILDSIRSYKDLGITVVYTSHYMNEIEKICDDVAVIAKGKLIEQGTLKAILQSKSETLEKHFLALTSGSQDV</sequence>
<dbReference type="Pfam" id="PF00005">
    <property type="entry name" value="ABC_tran"/>
    <property type="match status" value="1"/>
</dbReference>
<name>A0A1W1C6K1_9ZZZZ</name>
<evidence type="ECO:0000256" key="3">
    <source>
        <dbReference type="ARBA" id="ARBA00022741"/>
    </source>
</evidence>
<dbReference type="InterPro" id="IPR027417">
    <property type="entry name" value="P-loop_NTPase"/>
</dbReference>
<keyword evidence="2" id="KW-0813">Transport</keyword>
<dbReference type="PROSITE" id="PS50893">
    <property type="entry name" value="ABC_TRANSPORTER_2"/>
    <property type="match status" value="1"/>
</dbReference>
<dbReference type="Gene3D" id="3.40.50.300">
    <property type="entry name" value="P-loop containing nucleotide triphosphate hydrolases"/>
    <property type="match status" value="1"/>
</dbReference>
<dbReference type="SUPFAM" id="SSF52540">
    <property type="entry name" value="P-loop containing nucleoside triphosphate hydrolases"/>
    <property type="match status" value="1"/>
</dbReference>
<dbReference type="SMART" id="SM00382">
    <property type="entry name" value="AAA"/>
    <property type="match status" value="1"/>
</dbReference>
<evidence type="ECO:0000256" key="4">
    <source>
        <dbReference type="ARBA" id="ARBA00022840"/>
    </source>
</evidence>
<dbReference type="PROSITE" id="PS00211">
    <property type="entry name" value="ABC_TRANSPORTER_1"/>
    <property type="match status" value="1"/>
</dbReference>
<dbReference type="InterPro" id="IPR050763">
    <property type="entry name" value="ABC_transporter_ATP-binding"/>
</dbReference>
<reference evidence="6" key="1">
    <citation type="submission" date="2016-10" db="EMBL/GenBank/DDBJ databases">
        <authorList>
            <person name="de Groot N.N."/>
        </authorList>
    </citation>
    <scope>NUCLEOTIDE SEQUENCE</scope>
</reference>
<gene>
    <name evidence="6" type="ORF">MNB_SV-8-1194</name>
</gene>
<dbReference type="InterPro" id="IPR017871">
    <property type="entry name" value="ABC_transporter-like_CS"/>
</dbReference>
<dbReference type="PANTHER" id="PTHR42711:SF5">
    <property type="entry name" value="ABC TRANSPORTER ATP-BINDING PROTEIN NATA"/>
    <property type="match status" value="1"/>
</dbReference>
<proteinExistence type="inferred from homology"/>
<feature type="domain" description="ABC transporter" evidence="5">
    <location>
        <begin position="3"/>
        <end position="229"/>
    </location>
</feature>
<keyword evidence="4 6" id="KW-0067">ATP-binding</keyword>
<dbReference type="GO" id="GO:0016887">
    <property type="term" value="F:ATP hydrolysis activity"/>
    <property type="evidence" value="ECO:0007669"/>
    <property type="project" value="InterPro"/>
</dbReference>
<dbReference type="PANTHER" id="PTHR42711">
    <property type="entry name" value="ABC TRANSPORTER ATP-BINDING PROTEIN"/>
    <property type="match status" value="1"/>
</dbReference>
<keyword evidence="3" id="KW-0547">Nucleotide-binding</keyword>
<dbReference type="CDD" id="cd03230">
    <property type="entry name" value="ABC_DR_subfamily_A"/>
    <property type="match status" value="1"/>
</dbReference>
<dbReference type="InterPro" id="IPR003439">
    <property type="entry name" value="ABC_transporter-like_ATP-bd"/>
</dbReference>
<dbReference type="EMBL" id="FPHD01000057">
    <property type="protein sequence ID" value="SFV61344.1"/>
    <property type="molecule type" value="Genomic_DNA"/>
</dbReference>
<evidence type="ECO:0000256" key="2">
    <source>
        <dbReference type="ARBA" id="ARBA00022448"/>
    </source>
</evidence>